<keyword evidence="1" id="KW-0597">Phosphoprotein</keyword>
<evidence type="ECO:0000256" key="1">
    <source>
        <dbReference type="PROSITE-ProRule" id="PRU00169"/>
    </source>
</evidence>
<dbReference type="OrthoDB" id="8912111at2"/>
<organism evidence="3 4">
    <name type="scientific">Dethiosulfatarculus sandiegensis</name>
    <dbReference type="NCBI Taxonomy" id="1429043"/>
    <lineage>
        <taxon>Bacteria</taxon>
        <taxon>Pseudomonadati</taxon>
        <taxon>Thermodesulfobacteriota</taxon>
        <taxon>Desulfarculia</taxon>
        <taxon>Desulfarculales</taxon>
        <taxon>Desulfarculaceae</taxon>
        <taxon>Dethiosulfatarculus</taxon>
    </lineage>
</organism>
<dbReference type="PROSITE" id="PS50110">
    <property type="entry name" value="RESPONSE_REGULATORY"/>
    <property type="match status" value="1"/>
</dbReference>
<dbReference type="EMBL" id="AZAC01000034">
    <property type="protein sequence ID" value="KIX12339.1"/>
    <property type="molecule type" value="Genomic_DNA"/>
</dbReference>
<keyword evidence="4" id="KW-1185">Reference proteome</keyword>
<gene>
    <name evidence="3" type="ORF">X474_20945</name>
</gene>
<reference evidence="3 4" key="1">
    <citation type="submission" date="2013-11" db="EMBL/GenBank/DDBJ databases">
        <title>Metagenomic analysis of a methanogenic consortium involved in long chain n-alkane degradation.</title>
        <authorList>
            <person name="Davidova I.A."/>
            <person name="Callaghan A.V."/>
            <person name="Wawrik B."/>
            <person name="Pruitt S."/>
            <person name="Marks C."/>
            <person name="Duncan K.E."/>
            <person name="Suflita J.M."/>
        </authorList>
    </citation>
    <scope>NUCLEOTIDE SEQUENCE [LARGE SCALE GENOMIC DNA]</scope>
    <source>
        <strain evidence="3 4">SPR</strain>
    </source>
</reference>
<evidence type="ECO:0000313" key="3">
    <source>
        <dbReference type="EMBL" id="KIX12339.1"/>
    </source>
</evidence>
<evidence type="ECO:0000313" key="4">
    <source>
        <dbReference type="Proteomes" id="UP000032233"/>
    </source>
</evidence>
<dbReference type="RefSeq" id="WP_044351054.1">
    <property type="nucleotide sequence ID" value="NZ_AZAC01000034.1"/>
</dbReference>
<feature type="domain" description="Response regulatory" evidence="2">
    <location>
        <begin position="3"/>
        <end position="111"/>
    </location>
</feature>
<dbReference type="Proteomes" id="UP000032233">
    <property type="component" value="Unassembled WGS sequence"/>
</dbReference>
<dbReference type="InParanoid" id="A0A0D2J277"/>
<dbReference type="GO" id="GO:0000160">
    <property type="term" value="P:phosphorelay signal transduction system"/>
    <property type="evidence" value="ECO:0007669"/>
    <property type="project" value="InterPro"/>
</dbReference>
<dbReference type="AlphaFoldDB" id="A0A0D2J277"/>
<dbReference type="SUPFAM" id="SSF52172">
    <property type="entry name" value="CheY-like"/>
    <property type="match status" value="1"/>
</dbReference>
<name>A0A0D2J277_9BACT</name>
<sequence>MVKVLVVERDPRLAQLYREELEEAGFGVCVKTDLDSALAQLRSQPAHVMVTDMASMGECPEVWVPLIREVYTGPVLALSALGQRPCTGPGVSTMPKISDLTPLIQSIRGRTASAMWDATLTGHC</sequence>
<comment type="caution">
    <text evidence="3">The sequence shown here is derived from an EMBL/GenBank/DDBJ whole genome shotgun (WGS) entry which is preliminary data.</text>
</comment>
<protein>
    <recommendedName>
        <fullName evidence="2">Response regulatory domain-containing protein</fullName>
    </recommendedName>
</protein>
<dbReference type="InterPro" id="IPR011006">
    <property type="entry name" value="CheY-like_superfamily"/>
</dbReference>
<feature type="modified residue" description="4-aspartylphosphate" evidence="1">
    <location>
        <position position="52"/>
    </location>
</feature>
<accession>A0A0D2J277</accession>
<evidence type="ECO:0000259" key="2">
    <source>
        <dbReference type="PROSITE" id="PS50110"/>
    </source>
</evidence>
<dbReference type="Gene3D" id="3.40.50.2300">
    <property type="match status" value="1"/>
</dbReference>
<dbReference type="InterPro" id="IPR001789">
    <property type="entry name" value="Sig_transdc_resp-reg_receiver"/>
</dbReference>
<proteinExistence type="predicted"/>